<evidence type="ECO:0000313" key="2">
    <source>
        <dbReference type="Proteomes" id="UP000503308"/>
    </source>
</evidence>
<accession>A0A858SZ24</accession>
<keyword evidence="2" id="KW-1185">Reference proteome</keyword>
<proteinExistence type="predicted"/>
<evidence type="ECO:0000313" key="1">
    <source>
        <dbReference type="EMBL" id="QJF52903.1"/>
    </source>
</evidence>
<dbReference type="KEGG" id="rpon:G3256_17855"/>
<dbReference type="Proteomes" id="UP000503308">
    <property type="component" value="Chromosome"/>
</dbReference>
<dbReference type="AlphaFoldDB" id="A0A858SZ24"/>
<sequence length="49" mass="5635">MEDQKTELPCQTRTTTAPSPVRAVITWLVEADREFRVAQSMVDETKRRG</sequence>
<protein>
    <submittedName>
        <fullName evidence="1">Uncharacterized protein</fullName>
    </submittedName>
</protein>
<organism evidence="1 2">
    <name type="scientific">Roseobacter ponti</name>
    <dbReference type="NCBI Taxonomy" id="1891787"/>
    <lineage>
        <taxon>Bacteria</taxon>
        <taxon>Pseudomonadati</taxon>
        <taxon>Pseudomonadota</taxon>
        <taxon>Alphaproteobacteria</taxon>
        <taxon>Rhodobacterales</taxon>
        <taxon>Roseobacteraceae</taxon>
        <taxon>Roseobacter</taxon>
    </lineage>
</organism>
<dbReference type="EMBL" id="CP048788">
    <property type="protein sequence ID" value="QJF52903.1"/>
    <property type="molecule type" value="Genomic_DNA"/>
</dbReference>
<reference evidence="1 2" key="1">
    <citation type="submission" date="2020-02" db="EMBL/GenBank/DDBJ databases">
        <title>Genome sequence of Roseobacter ponti.</title>
        <authorList>
            <person name="Hollensteiner J."/>
            <person name="Schneider D."/>
            <person name="Poehlein A."/>
            <person name="Daniel R."/>
        </authorList>
    </citation>
    <scope>NUCLEOTIDE SEQUENCE [LARGE SCALE GENOMIC DNA]</scope>
    <source>
        <strain evidence="1 2">DSM 106830</strain>
    </source>
</reference>
<dbReference type="RefSeq" id="WP_169642120.1">
    <property type="nucleotide sequence ID" value="NZ_CP048788.1"/>
</dbReference>
<name>A0A858SZ24_9RHOB</name>
<gene>
    <name evidence="1" type="ORF">G3256_17855</name>
</gene>